<evidence type="ECO:0000256" key="1">
    <source>
        <dbReference type="SAM" id="MobiDB-lite"/>
    </source>
</evidence>
<dbReference type="Proteomes" id="UP000297853">
    <property type="component" value="Unassembled WGS sequence"/>
</dbReference>
<evidence type="ECO:0000313" key="4">
    <source>
        <dbReference type="Proteomes" id="UP000297853"/>
    </source>
</evidence>
<proteinExistence type="predicted"/>
<name>A0ABY2J9Q8_9MICO</name>
<gene>
    <name evidence="3" type="ORF">E3T28_08045</name>
</gene>
<sequence length="147" mass="15870">MNEEDHGANRHSSALVGRIPAPNRRPRGHAPGKNAHRILVLGSGAHEDLTAATALTTTEGRDLWKYDGIVVALGVIDSIMLTSPTISILWAALILREQLTWQTIIGGIAVIFCAGIAVRTRLNRTPPPRSIQQPKDCAACTHRTISN</sequence>
<feature type="transmembrane region" description="Helical" evidence="2">
    <location>
        <begin position="69"/>
        <end position="93"/>
    </location>
</feature>
<feature type="transmembrane region" description="Helical" evidence="2">
    <location>
        <begin position="99"/>
        <end position="118"/>
    </location>
</feature>
<keyword evidence="2" id="KW-0472">Membrane</keyword>
<dbReference type="EMBL" id="SOGQ01000035">
    <property type="protein sequence ID" value="TFD00789.1"/>
    <property type="molecule type" value="Genomic_DNA"/>
</dbReference>
<reference evidence="3 4" key="1">
    <citation type="submission" date="2019-03" db="EMBL/GenBank/DDBJ databases">
        <title>Genomics of glacier-inhabiting Cryobacterium strains.</title>
        <authorList>
            <person name="Liu Q."/>
            <person name="Xin Y.-H."/>
        </authorList>
    </citation>
    <scope>NUCLEOTIDE SEQUENCE [LARGE SCALE GENOMIC DNA]</scope>
    <source>
        <strain evidence="3 4">TMT1-23-1</strain>
    </source>
</reference>
<organism evidence="3 4">
    <name type="scientific">Cryobacterium sinapicolor</name>
    <dbReference type="NCBI Taxonomy" id="1259236"/>
    <lineage>
        <taxon>Bacteria</taxon>
        <taxon>Bacillati</taxon>
        <taxon>Actinomycetota</taxon>
        <taxon>Actinomycetes</taxon>
        <taxon>Micrococcales</taxon>
        <taxon>Microbacteriaceae</taxon>
        <taxon>Cryobacterium</taxon>
    </lineage>
</organism>
<dbReference type="InterPro" id="IPR037185">
    <property type="entry name" value="EmrE-like"/>
</dbReference>
<feature type="region of interest" description="Disordered" evidence="1">
    <location>
        <begin position="1"/>
        <end position="32"/>
    </location>
</feature>
<keyword evidence="2" id="KW-0812">Transmembrane</keyword>
<dbReference type="SUPFAM" id="SSF103481">
    <property type="entry name" value="Multidrug resistance efflux transporter EmrE"/>
    <property type="match status" value="1"/>
</dbReference>
<accession>A0ABY2J9Q8</accession>
<dbReference type="RefSeq" id="WP_134429596.1">
    <property type="nucleotide sequence ID" value="NZ_SOGQ01000035.1"/>
</dbReference>
<keyword evidence="4" id="KW-1185">Reference proteome</keyword>
<evidence type="ECO:0000313" key="3">
    <source>
        <dbReference type="EMBL" id="TFD00789.1"/>
    </source>
</evidence>
<protein>
    <submittedName>
        <fullName evidence="3">EamA family transporter</fullName>
    </submittedName>
</protein>
<evidence type="ECO:0000256" key="2">
    <source>
        <dbReference type="SAM" id="Phobius"/>
    </source>
</evidence>
<keyword evidence="2" id="KW-1133">Transmembrane helix</keyword>
<comment type="caution">
    <text evidence="3">The sequence shown here is derived from an EMBL/GenBank/DDBJ whole genome shotgun (WGS) entry which is preliminary data.</text>
</comment>